<dbReference type="InterPro" id="IPR015422">
    <property type="entry name" value="PyrdxlP-dep_Trfase_small"/>
</dbReference>
<comment type="similarity">
    <text evidence="2">Belongs to the class-I pyridoxal-phosphate-dependent aminotransferase family.</text>
</comment>
<evidence type="ECO:0000256" key="4">
    <source>
        <dbReference type="ARBA" id="ARBA00022679"/>
    </source>
</evidence>
<keyword evidence="5" id="KW-0663">Pyridoxal phosphate</keyword>
<keyword evidence="4 7" id="KW-0808">Transferase</keyword>
<dbReference type="GO" id="GO:0030170">
    <property type="term" value="F:pyridoxal phosphate binding"/>
    <property type="evidence" value="ECO:0007669"/>
    <property type="project" value="InterPro"/>
</dbReference>
<feature type="domain" description="Aminotransferase class I/classII large" evidence="6">
    <location>
        <begin position="51"/>
        <end position="391"/>
    </location>
</feature>
<dbReference type="InterPro" id="IPR015424">
    <property type="entry name" value="PyrdxlP-dep_Trfase"/>
</dbReference>
<comment type="cofactor">
    <cofactor evidence="1">
        <name>pyridoxal 5'-phosphate</name>
        <dbReference type="ChEBI" id="CHEBI:597326"/>
    </cofactor>
</comment>
<reference evidence="7 8" key="1">
    <citation type="submission" date="2020-01" db="EMBL/GenBank/DDBJ databases">
        <authorList>
            <consortium name="DOE Joint Genome Institute"/>
            <person name="Haridas S."/>
            <person name="Albert R."/>
            <person name="Binder M."/>
            <person name="Bloem J."/>
            <person name="Labutti K."/>
            <person name="Salamov A."/>
            <person name="Andreopoulos B."/>
            <person name="Baker S.E."/>
            <person name="Barry K."/>
            <person name="Bills G."/>
            <person name="Bluhm B.H."/>
            <person name="Cannon C."/>
            <person name="Castanera R."/>
            <person name="Culley D.E."/>
            <person name="Daum C."/>
            <person name="Ezra D."/>
            <person name="Gonzalez J.B."/>
            <person name="Henrissat B."/>
            <person name="Kuo A."/>
            <person name="Liang C."/>
            <person name="Lipzen A."/>
            <person name="Lutzoni F."/>
            <person name="Magnuson J."/>
            <person name="Mondo S."/>
            <person name="Nolan M."/>
            <person name="Ohm R."/>
            <person name="Pangilinan J."/>
            <person name="Park H.-J.H."/>
            <person name="Ramirez L."/>
            <person name="Alfaro M."/>
            <person name="Sun H."/>
            <person name="Tritt A."/>
            <person name="Yoshinaga Y."/>
            <person name="Zwiers L.-H.L."/>
            <person name="Turgeon B.G."/>
            <person name="Goodwin S.B."/>
            <person name="Spatafora J.W."/>
            <person name="Crous P.W."/>
            <person name="Grigoriev I.V."/>
        </authorList>
    </citation>
    <scope>NUCLEOTIDE SEQUENCE [LARGE SCALE GENOMIC DNA]</scope>
    <source>
        <strain evidence="7 8">CBS 611.86</strain>
    </source>
</reference>
<dbReference type="PRINTS" id="PR00753">
    <property type="entry name" value="ACCSYNTHASE"/>
</dbReference>
<evidence type="ECO:0000256" key="1">
    <source>
        <dbReference type="ARBA" id="ARBA00001933"/>
    </source>
</evidence>
<keyword evidence="3 7" id="KW-0032">Aminotransferase</keyword>
<sequence length="411" mass="45583">MLSRRCRVRNEVIIPRLMGQHGPNRTDSALIDLRTADNWFIKRFISHSSLHNKQEAISENDLAYSQDVGGCYQLRAILTSLFKAHVCPGLAIDPSPVVLGAGGSYILDALIEVTCDEGDLVMVATPYWSGLDLCISVHNSAAVLPVHIPLHHFFSLESVSYHLKALQDSTLLVKAVLICNPHNPLGGCYPLETLKAMATFCYDHNLHLISDEVYALSLHRETTGAKHTIVSALQMLPLPFLHVVYSVSKDFGCNGIRLGALMSLNQAVCMSVALSTHSQLSSVTTRFAIDVVLQPRTIHLVLSGNRVYLERNYSTVAQFLKRKHVEFYSACAGFFLFAKLCSEDEKGFDTRLRQCGVALATGTEYHFTEIGWFRICFAIPPWKLSQACGKIESALDSNEQEGTEVVNKDRL</sequence>
<accession>A0A7C8MHY6</accession>
<dbReference type="GO" id="GO:0006520">
    <property type="term" value="P:amino acid metabolic process"/>
    <property type="evidence" value="ECO:0007669"/>
    <property type="project" value="TreeGrafter"/>
</dbReference>
<evidence type="ECO:0000313" key="7">
    <source>
        <dbReference type="EMBL" id="KAF2877959.1"/>
    </source>
</evidence>
<proteinExistence type="inferred from homology"/>
<comment type="caution">
    <text evidence="7">The sequence shown here is derived from an EMBL/GenBank/DDBJ whole genome shotgun (WGS) entry which is preliminary data.</text>
</comment>
<dbReference type="Pfam" id="PF00155">
    <property type="entry name" value="Aminotran_1_2"/>
    <property type="match status" value="1"/>
</dbReference>
<evidence type="ECO:0000256" key="2">
    <source>
        <dbReference type="ARBA" id="ARBA00007441"/>
    </source>
</evidence>
<protein>
    <submittedName>
        <fullName evidence="7">Aminotransferase GliI</fullName>
    </submittedName>
</protein>
<dbReference type="Gene3D" id="3.40.640.10">
    <property type="entry name" value="Type I PLP-dependent aspartate aminotransferase-like (Major domain)"/>
    <property type="match status" value="1"/>
</dbReference>
<dbReference type="AlphaFoldDB" id="A0A7C8MHY6"/>
<dbReference type="PANTHER" id="PTHR43795">
    <property type="entry name" value="BIFUNCTIONAL ASPARTATE AMINOTRANSFERASE AND GLUTAMATE/ASPARTATE-PREPHENATE AMINOTRANSFERASE-RELATED"/>
    <property type="match status" value="1"/>
</dbReference>
<keyword evidence="8" id="KW-1185">Reference proteome</keyword>
<dbReference type="PANTHER" id="PTHR43795:SF32">
    <property type="entry name" value="AMINOTRANSFERASE GLII-RELATED"/>
    <property type="match status" value="1"/>
</dbReference>
<organism evidence="7 8">
    <name type="scientific">Massariosphaeria phaeospora</name>
    <dbReference type="NCBI Taxonomy" id="100035"/>
    <lineage>
        <taxon>Eukaryota</taxon>
        <taxon>Fungi</taxon>
        <taxon>Dikarya</taxon>
        <taxon>Ascomycota</taxon>
        <taxon>Pezizomycotina</taxon>
        <taxon>Dothideomycetes</taxon>
        <taxon>Pleosporomycetidae</taxon>
        <taxon>Pleosporales</taxon>
        <taxon>Pleosporales incertae sedis</taxon>
        <taxon>Massariosphaeria</taxon>
    </lineage>
</organism>
<dbReference type="InterPro" id="IPR050478">
    <property type="entry name" value="Ethylene_sulfur-biosynth"/>
</dbReference>
<dbReference type="SUPFAM" id="SSF53383">
    <property type="entry name" value="PLP-dependent transferases"/>
    <property type="match status" value="1"/>
</dbReference>
<dbReference type="OrthoDB" id="7042322at2759"/>
<dbReference type="InterPro" id="IPR004839">
    <property type="entry name" value="Aminotransferase_I/II_large"/>
</dbReference>
<gene>
    <name evidence="7" type="ORF">BDV95DRAFT_633418</name>
</gene>
<evidence type="ECO:0000313" key="8">
    <source>
        <dbReference type="Proteomes" id="UP000481861"/>
    </source>
</evidence>
<name>A0A7C8MHY6_9PLEO</name>
<dbReference type="GO" id="GO:0008483">
    <property type="term" value="F:transaminase activity"/>
    <property type="evidence" value="ECO:0007669"/>
    <property type="project" value="UniProtKB-KW"/>
</dbReference>
<dbReference type="Gene3D" id="3.90.1150.10">
    <property type="entry name" value="Aspartate Aminotransferase, domain 1"/>
    <property type="match status" value="1"/>
</dbReference>
<dbReference type="Proteomes" id="UP000481861">
    <property type="component" value="Unassembled WGS sequence"/>
</dbReference>
<dbReference type="CDD" id="cd00609">
    <property type="entry name" value="AAT_like"/>
    <property type="match status" value="1"/>
</dbReference>
<evidence type="ECO:0000256" key="5">
    <source>
        <dbReference type="ARBA" id="ARBA00022898"/>
    </source>
</evidence>
<dbReference type="InterPro" id="IPR015421">
    <property type="entry name" value="PyrdxlP-dep_Trfase_major"/>
</dbReference>
<evidence type="ECO:0000256" key="3">
    <source>
        <dbReference type="ARBA" id="ARBA00022576"/>
    </source>
</evidence>
<evidence type="ECO:0000259" key="6">
    <source>
        <dbReference type="Pfam" id="PF00155"/>
    </source>
</evidence>
<dbReference type="EMBL" id="JAADJZ010000001">
    <property type="protein sequence ID" value="KAF2877959.1"/>
    <property type="molecule type" value="Genomic_DNA"/>
</dbReference>